<dbReference type="Proteomes" id="UP001195769">
    <property type="component" value="Unassembled WGS sequence"/>
</dbReference>
<keyword evidence="4" id="KW-1185">Reference proteome</keyword>
<proteinExistence type="predicted"/>
<dbReference type="GO" id="GO:0140662">
    <property type="term" value="F:ATP-dependent protein folding chaperone"/>
    <property type="evidence" value="ECO:0007669"/>
    <property type="project" value="InterPro"/>
</dbReference>
<dbReference type="InterPro" id="IPR029047">
    <property type="entry name" value="HSP70_peptide-bd_sf"/>
</dbReference>
<evidence type="ECO:0000256" key="2">
    <source>
        <dbReference type="ARBA" id="ARBA00022840"/>
    </source>
</evidence>
<dbReference type="GO" id="GO:0005524">
    <property type="term" value="F:ATP binding"/>
    <property type="evidence" value="ECO:0007669"/>
    <property type="project" value="UniProtKB-KW"/>
</dbReference>
<protein>
    <submittedName>
        <fullName evidence="3">Heat shock cognate protein</fullName>
    </submittedName>
</protein>
<keyword evidence="1" id="KW-0547">Nucleotide-binding</keyword>
<dbReference type="GeneID" id="64669668"/>
<organism evidence="3 4">
    <name type="scientific">Suillus fuscotomentosus</name>
    <dbReference type="NCBI Taxonomy" id="1912939"/>
    <lineage>
        <taxon>Eukaryota</taxon>
        <taxon>Fungi</taxon>
        <taxon>Dikarya</taxon>
        <taxon>Basidiomycota</taxon>
        <taxon>Agaricomycotina</taxon>
        <taxon>Agaricomycetes</taxon>
        <taxon>Agaricomycetidae</taxon>
        <taxon>Boletales</taxon>
        <taxon>Suillineae</taxon>
        <taxon>Suillaceae</taxon>
        <taxon>Suillus</taxon>
    </lineage>
</organism>
<name>A0AAD4E2Q5_9AGAM</name>
<gene>
    <name evidence="3" type="ORF">F5891DRAFT_955926</name>
</gene>
<sequence>RHTTIPTKKSETFSTFLDNQPGVLIQVYEGERVRMKDNNLLSKFELSGIPPAPHGVPQIEITFDIDANGILNVSASDRTTSKSNHITITNDKGRLSAEEIKRMDERKVQPGHNYHDTL</sequence>
<accession>A0AAD4E2Q5</accession>
<dbReference type="Pfam" id="PF00012">
    <property type="entry name" value="HSP70"/>
    <property type="match status" value="1"/>
</dbReference>
<dbReference type="RefSeq" id="XP_041223747.1">
    <property type="nucleotide sequence ID" value="XM_041375370.1"/>
</dbReference>
<keyword evidence="2" id="KW-0067">ATP-binding</keyword>
<evidence type="ECO:0000313" key="4">
    <source>
        <dbReference type="Proteomes" id="UP001195769"/>
    </source>
</evidence>
<dbReference type="Gene3D" id="2.60.34.10">
    <property type="entry name" value="Substrate Binding Domain Of DNAk, Chain A, domain 1"/>
    <property type="match status" value="1"/>
</dbReference>
<dbReference type="PANTHER" id="PTHR19375">
    <property type="entry name" value="HEAT SHOCK PROTEIN 70KDA"/>
    <property type="match status" value="1"/>
</dbReference>
<reference evidence="3" key="1">
    <citation type="journal article" date="2020" name="New Phytol.">
        <title>Comparative genomics reveals dynamic genome evolution in host specialist ectomycorrhizal fungi.</title>
        <authorList>
            <person name="Lofgren L.A."/>
            <person name="Nguyen N.H."/>
            <person name="Vilgalys R."/>
            <person name="Ruytinx J."/>
            <person name="Liao H.L."/>
            <person name="Branco S."/>
            <person name="Kuo A."/>
            <person name="LaButti K."/>
            <person name="Lipzen A."/>
            <person name="Andreopoulos W."/>
            <person name="Pangilinan J."/>
            <person name="Riley R."/>
            <person name="Hundley H."/>
            <person name="Na H."/>
            <person name="Barry K."/>
            <person name="Grigoriev I.V."/>
            <person name="Stajich J.E."/>
            <person name="Kennedy P.G."/>
        </authorList>
    </citation>
    <scope>NUCLEOTIDE SEQUENCE</scope>
    <source>
        <strain evidence="3">FC203</strain>
    </source>
</reference>
<dbReference type="AlphaFoldDB" id="A0AAD4E2Q5"/>
<dbReference type="InterPro" id="IPR013126">
    <property type="entry name" value="Hsp_70_fam"/>
</dbReference>
<comment type="caution">
    <text evidence="3">The sequence shown here is derived from an EMBL/GenBank/DDBJ whole genome shotgun (WGS) entry which is preliminary data.</text>
</comment>
<evidence type="ECO:0000256" key="1">
    <source>
        <dbReference type="ARBA" id="ARBA00022741"/>
    </source>
</evidence>
<dbReference type="EMBL" id="JABBWK010000041">
    <property type="protein sequence ID" value="KAG1898171.1"/>
    <property type="molecule type" value="Genomic_DNA"/>
</dbReference>
<evidence type="ECO:0000313" key="3">
    <source>
        <dbReference type="EMBL" id="KAG1898171.1"/>
    </source>
</evidence>
<feature type="non-terminal residue" evidence="3">
    <location>
        <position position="1"/>
    </location>
</feature>
<keyword evidence="3" id="KW-0346">Stress response</keyword>
<dbReference type="SUPFAM" id="SSF100920">
    <property type="entry name" value="Heat shock protein 70kD (HSP70), peptide-binding domain"/>
    <property type="match status" value="1"/>
</dbReference>